<protein>
    <submittedName>
        <fullName evidence="9">Transmembrane protein 6/97</fullName>
    </submittedName>
</protein>
<keyword evidence="5 7" id="KW-1133">Transmembrane helix</keyword>
<dbReference type="Proteomes" id="UP000245207">
    <property type="component" value="Unassembled WGS sequence"/>
</dbReference>
<keyword evidence="3 7" id="KW-0812">Transmembrane</keyword>
<evidence type="ECO:0000256" key="7">
    <source>
        <dbReference type="PIRNR" id="PIRNR031032"/>
    </source>
</evidence>
<evidence type="ECO:0000313" key="10">
    <source>
        <dbReference type="EMBL" id="PWA76079.1"/>
    </source>
</evidence>
<evidence type="ECO:0000256" key="4">
    <source>
        <dbReference type="ARBA" id="ARBA00022824"/>
    </source>
</evidence>
<dbReference type="InterPro" id="IPR051987">
    <property type="entry name" value="Sigma-2_receptor-like"/>
</dbReference>
<reference evidence="9 11" key="1">
    <citation type="journal article" date="2018" name="Mol. Plant">
        <title>The genome of Artemisia annua provides insight into the evolution of Asteraceae family and artemisinin biosynthesis.</title>
        <authorList>
            <person name="Shen Q."/>
            <person name="Zhang L."/>
            <person name="Liao Z."/>
            <person name="Wang S."/>
            <person name="Yan T."/>
            <person name="Shi P."/>
            <person name="Liu M."/>
            <person name="Fu X."/>
            <person name="Pan Q."/>
            <person name="Wang Y."/>
            <person name="Lv Z."/>
            <person name="Lu X."/>
            <person name="Zhang F."/>
            <person name="Jiang W."/>
            <person name="Ma Y."/>
            <person name="Chen M."/>
            <person name="Hao X."/>
            <person name="Li L."/>
            <person name="Tang Y."/>
            <person name="Lv G."/>
            <person name="Zhou Y."/>
            <person name="Sun X."/>
            <person name="Brodelius P.E."/>
            <person name="Rose J.K.C."/>
            <person name="Tang K."/>
        </authorList>
    </citation>
    <scope>NUCLEOTIDE SEQUENCE [LARGE SCALE GENOMIC DNA]</scope>
    <source>
        <strain evidence="11">cv. Huhao1</strain>
        <tissue evidence="9">Leaf</tissue>
    </source>
</reference>
<keyword evidence="11" id="KW-1185">Reference proteome</keyword>
<dbReference type="GO" id="GO:0005789">
    <property type="term" value="C:endoplasmic reticulum membrane"/>
    <property type="evidence" value="ECO:0007669"/>
    <property type="project" value="UniProtKB-SubCell"/>
</dbReference>
<evidence type="ECO:0000256" key="6">
    <source>
        <dbReference type="ARBA" id="ARBA00023136"/>
    </source>
</evidence>
<feature type="transmembrane region" description="Helical" evidence="7">
    <location>
        <begin position="12"/>
        <end position="32"/>
    </location>
</feature>
<organism evidence="9 11">
    <name type="scientific">Artemisia annua</name>
    <name type="common">Sweet wormwood</name>
    <dbReference type="NCBI Taxonomy" id="35608"/>
    <lineage>
        <taxon>Eukaryota</taxon>
        <taxon>Viridiplantae</taxon>
        <taxon>Streptophyta</taxon>
        <taxon>Embryophyta</taxon>
        <taxon>Tracheophyta</taxon>
        <taxon>Spermatophyta</taxon>
        <taxon>Magnoliopsida</taxon>
        <taxon>eudicotyledons</taxon>
        <taxon>Gunneridae</taxon>
        <taxon>Pentapetalae</taxon>
        <taxon>asterids</taxon>
        <taxon>campanulids</taxon>
        <taxon>Asterales</taxon>
        <taxon>Asteraceae</taxon>
        <taxon>Asteroideae</taxon>
        <taxon>Anthemideae</taxon>
        <taxon>Artemisiinae</taxon>
        <taxon>Artemisia</taxon>
    </lineage>
</organism>
<comment type="subcellular location">
    <subcellularLocation>
        <location evidence="1">Endoplasmic reticulum membrane</location>
        <topology evidence="1">Multi-pass membrane protein</topology>
    </subcellularLocation>
</comment>
<evidence type="ECO:0000313" key="11">
    <source>
        <dbReference type="Proteomes" id="UP000245207"/>
    </source>
</evidence>
<feature type="domain" description="EXPERA" evidence="8">
    <location>
        <begin position="8"/>
        <end position="140"/>
    </location>
</feature>
<dbReference type="InterPro" id="IPR016964">
    <property type="entry name" value="Sigma2_recept"/>
</dbReference>
<dbReference type="EMBL" id="PKPP01002316">
    <property type="protein sequence ID" value="PWA76079.1"/>
    <property type="molecule type" value="Genomic_DNA"/>
</dbReference>
<feature type="transmembrane region" description="Helical" evidence="7">
    <location>
        <begin position="92"/>
        <end position="113"/>
    </location>
</feature>
<keyword evidence="6 7" id="KW-0472">Membrane</keyword>
<dbReference type="EMBL" id="PKPP01007095">
    <property type="protein sequence ID" value="PWA54377.1"/>
    <property type="molecule type" value="Genomic_DNA"/>
</dbReference>
<keyword evidence="4" id="KW-0256">Endoplasmic reticulum</keyword>
<feature type="transmembrane region" description="Helical" evidence="7">
    <location>
        <begin position="63"/>
        <end position="85"/>
    </location>
</feature>
<dbReference type="InterPro" id="IPR033118">
    <property type="entry name" value="EXPERA"/>
</dbReference>
<comment type="caution">
    <text evidence="9">The sequence shown here is derived from an EMBL/GenBank/DDBJ whole genome shotgun (WGS) entry which is preliminary data.</text>
</comment>
<gene>
    <name evidence="10" type="ORF">CTI12_AA130140</name>
    <name evidence="9" type="ORF">CTI12_AA437560</name>
</gene>
<feature type="transmembrane region" description="Helical" evidence="7">
    <location>
        <begin position="125"/>
        <end position="145"/>
    </location>
</feature>
<dbReference type="PANTHER" id="PTHR31204:SF1">
    <property type="entry name" value="SIGMA INTRACELLULAR RECEPTOR 2"/>
    <property type="match status" value="1"/>
</dbReference>
<comment type="similarity">
    <text evidence="2">Belongs to the TMEM97/sigma-2 receptor family.</text>
</comment>
<dbReference type="STRING" id="35608.A0A2U1LZF9"/>
<evidence type="ECO:0000256" key="5">
    <source>
        <dbReference type="ARBA" id="ARBA00022989"/>
    </source>
</evidence>
<evidence type="ECO:0000256" key="3">
    <source>
        <dbReference type="ARBA" id="ARBA00022692"/>
    </source>
</evidence>
<dbReference type="PANTHER" id="PTHR31204">
    <property type="entry name" value="SIGMA INTRACELLULAR RECEPTOR 2"/>
    <property type="match status" value="1"/>
</dbReference>
<evidence type="ECO:0000256" key="2">
    <source>
        <dbReference type="ARBA" id="ARBA00009096"/>
    </source>
</evidence>
<name>A0A2U1LZF9_ARTAN</name>
<evidence type="ECO:0000313" key="9">
    <source>
        <dbReference type="EMBL" id="PWA54377.1"/>
    </source>
</evidence>
<evidence type="ECO:0000259" key="8">
    <source>
        <dbReference type="PROSITE" id="PS51751"/>
    </source>
</evidence>
<dbReference type="PIRSF" id="PIRSF031032">
    <property type="entry name" value="TMP_97_prd"/>
    <property type="match status" value="1"/>
</dbReference>
<dbReference type="OrthoDB" id="433124at2759"/>
<accession>A0A2U1LZF9</accession>
<evidence type="ECO:0000256" key="1">
    <source>
        <dbReference type="ARBA" id="ARBA00004477"/>
    </source>
</evidence>
<dbReference type="AlphaFoldDB" id="A0A2U1LZF9"/>
<sequence length="164" mass="18142">MGALITLLDTILFIYFLGISIVVPTLDAQIVLPSNIFPDVLVHLNMWYINEFGNYLVSEKPHFFVGITWQELVFAWPLCIASLYGIVAGKTWLPTICLIYGVDFLTALVAILSELVGSGKASDKLISLYSIFVGFAVLAVLRGLLPHFQKPNVTRPALVKKKDS</sequence>
<dbReference type="PROSITE" id="PS51751">
    <property type="entry name" value="EXPERA"/>
    <property type="match status" value="1"/>
</dbReference>
<proteinExistence type="inferred from homology"/>
<dbReference type="Pfam" id="PF05241">
    <property type="entry name" value="EBP"/>
    <property type="match status" value="1"/>
</dbReference>